<dbReference type="OrthoDB" id="672896at2"/>
<evidence type="ECO:0000313" key="1">
    <source>
        <dbReference type="EMBL" id="MVZ64000.1"/>
    </source>
</evidence>
<name>A0A6N8L2P6_9SPHI</name>
<keyword evidence="2" id="KW-1185">Reference proteome</keyword>
<reference evidence="1 2" key="1">
    <citation type="submission" date="2019-12" db="EMBL/GenBank/DDBJ databases">
        <authorList>
            <person name="Dong K."/>
        </authorList>
    </citation>
    <scope>NUCLEOTIDE SEQUENCE [LARGE SCALE GENOMIC DNA]</scope>
    <source>
        <strain evidence="1 2">JCM 31225</strain>
    </source>
</reference>
<dbReference type="Proteomes" id="UP000435036">
    <property type="component" value="Unassembled WGS sequence"/>
</dbReference>
<dbReference type="PROSITE" id="PS51257">
    <property type="entry name" value="PROKAR_LIPOPROTEIN"/>
    <property type="match status" value="1"/>
</dbReference>
<gene>
    <name evidence="1" type="ORF">GQF63_18405</name>
</gene>
<protein>
    <submittedName>
        <fullName evidence="1">Uncharacterized protein</fullName>
    </submittedName>
</protein>
<accession>A0A6N8L2P6</accession>
<dbReference type="EMBL" id="WSQA01000018">
    <property type="protein sequence ID" value="MVZ64000.1"/>
    <property type="molecule type" value="Genomic_DNA"/>
</dbReference>
<proteinExistence type="predicted"/>
<dbReference type="AlphaFoldDB" id="A0A6N8L2P6"/>
<dbReference type="RefSeq" id="WP_160370719.1">
    <property type="nucleotide sequence ID" value="NZ_WSQA01000018.1"/>
</dbReference>
<comment type="caution">
    <text evidence="1">The sequence shown here is derived from an EMBL/GenBank/DDBJ whole genome shotgun (WGS) entry which is preliminary data.</text>
</comment>
<sequence length="136" mass="14636">MKKLLLAFAIGTASLVGFTGCTKEYITNNYLPGVSYVIEVAPGDWSKNGTEYSTSINMPELDDKYFQDGHVDVSISMDSNPSVYENIPAEIGNYSYSANYGVGKVNVYAVFKGASGVKAPENMLVKIVLSDAEVGN</sequence>
<organism evidence="1 2">
    <name type="scientific">Sphingobacterium humi</name>
    <dbReference type="NCBI Taxonomy" id="1796905"/>
    <lineage>
        <taxon>Bacteria</taxon>
        <taxon>Pseudomonadati</taxon>
        <taxon>Bacteroidota</taxon>
        <taxon>Sphingobacteriia</taxon>
        <taxon>Sphingobacteriales</taxon>
        <taxon>Sphingobacteriaceae</taxon>
        <taxon>Sphingobacterium</taxon>
    </lineage>
</organism>
<evidence type="ECO:0000313" key="2">
    <source>
        <dbReference type="Proteomes" id="UP000435036"/>
    </source>
</evidence>